<evidence type="ECO:0000313" key="1">
    <source>
        <dbReference type="EMBL" id="KAK8043129.1"/>
    </source>
</evidence>
<dbReference type="Proteomes" id="UP001480595">
    <property type="component" value="Unassembled WGS sequence"/>
</dbReference>
<dbReference type="GeneID" id="92098084"/>
<protein>
    <recommendedName>
        <fullName evidence="3">Aminoglycoside phosphotransferase domain-containing protein</fullName>
    </recommendedName>
</protein>
<organism evidence="1 2">
    <name type="scientific">Apiospora phragmitis</name>
    <dbReference type="NCBI Taxonomy" id="2905665"/>
    <lineage>
        <taxon>Eukaryota</taxon>
        <taxon>Fungi</taxon>
        <taxon>Dikarya</taxon>
        <taxon>Ascomycota</taxon>
        <taxon>Pezizomycotina</taxon>
        <taxon>Sordariomycetes</taxon>
        <taxon>Xylariomycetidae</taxon>
        <taxon>Amphisphaeriales</taxon>
        <taxon>Apiosporaceae</taxon>
        <taxon>Apiospora</taxon>
    </lineage>
</organism>
<dbReference type="RefSeq" id="XP_066709982.1">
    <property type="nucleotide sequence ID" value="XM_066865021.1"/>
</dbReference>
<dbReference type="EMBL" id="JAQQWL010000013">
    <property type="protein sequence ID" value="KAK8043129.1"/>
    <property type="molecule type" value="Genomic_DNA"/>
</dbReference>
<proteinExistence type="predicted"/>
<gene>
    <name evidence="1" type="ORF">PG994_013612</name>
</gene>
<accession>A0ABR1TBF7</accession>
<sequence>MVKNSCYFLDKKLIINGEPYPSLRTHLETAKQLLDPEGSVLSATPVAFGLGDAHSGNFMVTEAGAEGPMLFLDYKVAGFHSPLLVLAKAIYIDAFFEIFYVDQLNQEDFGVDWRPAGPGALAIQARFRVGPVSRPIALAKLEYLLKPTLQLIDPKPDDAGQIERALGHALLVCALLTRKSNENQSAFLLNVAMGVRLACDMRQVFYEMFGCRG</sequence>
<comment type="caution">
    <text evidence="1">The sequence shown here is derived from an EMBL/GenBank/DDBJ whole genome shotgun (WGS) entry which is preliminary data.</text>
</comment>
<reference evidence="1 2" key="1">
    <citation type="submission" date="2023-01" db="EMBL/GenBank/DDBJ databases">
        <title>Analysis of 21 Apiospora genomes using comparative genomics revels a genus with tremendous synthesis potential of carbohydrate active enzymes and secondary metabolites.</title>
        <authorList>
            <person name="Sorensen T."/>
        </authorList>
    </citation>
    <scope>NUCLEOTIDE SEQUENCE [LARGE SCALE GENOMIC DNA]</scope>
    <source>
        <strain evidence="1 2">CBS 135458</strain>
    </source>
</reference>
<keyword evidence="2" id="KW-1185">Reference proteome</keyword>
<evidence type="ECO:0008006" key="3">
    <source>
        <dbReference type="Google" id="ProtNLM"/>
    </source>
</evidence>
<name>A0ABR1TBF7_9PEZI</name>
<evidence type="ECO:0000313" key="2">
    <source>
        <dbReference type="Proteomes" id="UP001480595"/>
    </source>
</evidence>